<keyword evidence="1" id="KW-0472">Membrane</keyword>
<dbReference type="Proteomes" id="UP000324595">
    <property type="component" value="Unassembled WGS sequence"/>
</dbReference>
<dbReference type="AlphaFoldDB" id="A0A5D3YHW3"/>
<dbReference type="OrthoDB" id="1524684at2"/>
<evidence type="ECO:0008006" key="4">
    <source>
        <dbReference type="Google" id="ProtNLM"/>
    </source>
</evidence>
<keyword evidence="1" id="KW-0812">Transmembrane</keyword>
<dbReference type="EMBL" id="VNHY01000002">
    <property type="protein sequence ID" value="TYP93494.1"/>
    <property type="molecule type" value="Genomic_DNA"/>
</dbReference>
<protein>
    <recommendedName>
        <fullName evidence="4">DUF4270 domain-containing protein</fullName>
    </recommendedName>
</protein>
<evidence type="ECO:0000256" key="1">
    <source>
        <dbReference type="SAM" id="Phobius"/>
    </source>
</evidence>
<accession>A0A5D3YHW3</accession>
<keyword evidence="3" id="KW-1185">Reference proteome</keyword>
<dbReference type="PROSITE" id="PS51257">
    <property type="entry name" value="PROKAR_LIPOPROTEIN"/>
    <property type="match status" value="1"/>
</dbReference>
<sequence length="403" mass="43774">MHKFINNISQNVLANFILITGISLTILFGCESSSTVGGDIGGGQAEVAIDTMSISNFNERSVNYFSGKFSFFAAGEYQDPLLGDISATGLLKPSLPLPDDSLEQNANMLMRIILDGEQIYGDSAAAQSFDVYEIDELWRANNFNFQDDIALDDGGSPIASFTVEEEDSVDVSLSSSWVSEYKSFADNNADSLYRRDAFGLAIVPTNSKKVVPLNASSTRFVVENPKADTFSVPINQWATSFKRNNASSLPAGSSVLHSTNEQFMEFDVDWSSINQATQNVSRAELVIYRNNGLMESSISSEPSTVQRPSVPTARLYLINPDDLPVNITSGSPIAQGTYSTDDGGYHFNITSAILQGLDRGIDGNRKFVITLNANGGIRSSIIFNNQATPSKRPKLIITSLTNN</sequence>
<comment type="caution">
    <text evidence="2">The sequence shown here is derived from an EMBL/GenBank/DDBJ whole genome shotgun (WGS) entry which is preliminary data.</text>
</comment>
<organism evidence="2 3">
    <name type="scientific">Fodinibius salinus</name>
    <dbReference type="NCBI Taxonomy" id="860790"/>
    <lineage>
        <taxon>Bacteria</taxon>
        <taxon>Pseudomonadati</taxon>
        <taxon>Balneolota</taxon>
        <taxon>Balneolia</taxon>
        <taxon>Balneolales</taxon>
        <taxon>Balneolaceae</taxon>
        <taxon>Fodinibius</taxon>
    </lineage>
</organism>
<name>A0A5D3YHW3_9BACT</name>
<evidence type="ECO:0000313" key="2">
    <source>
        <dbReference type="EMBL" id="TYP93494.1"/>
    </source>
</evidence>
<evidence type="ECO:0000313" key="3">
    <source>
        <dbReference type="Proteomes" id="UP000324595"/>
    </source>
</evidence>
<keyword evidence="1" id="KW-1133">Transmembrane helix</keyword>
<gene>
    <name evidence="2" type="ORF">LX73_1198</name>
</gene>
<feature type="transmembrane region" description="Helical" evidence="1">
    <location>
        <begin position="12"/>
        <end position="29"/>
    </location>
</feature>
<dbReference type="RefSeq" id="WP_148898559.1">
    <property type="nucleotide sequence ID" value="NZ_VNHY01000002.1"/>
</dbReference>
<reference evidence="2 3" key="1">
    <citation type="submission" date="2019-07" db="EMBL/GenBank/DDBJ databases">
        <title>Genomic Encyclopedia of Archaeal and Bacterial Type Strains, Phase II (KMG-II): from individual species to whole genera.</title>
        <authorList>
            <person name="Goeker M."/>
        </authorList>
    </citation>
    <scope>NUCLEOTIDE SEQUENCE [LARGE SCALE GENOMIC DNA]</scope>
    <source>
        <strain evidence="2 3">DSM 21935</strain>
    </source>
</reference>
<proteinExistence type="predicted"/>